<protein>
    <recommendedName>
        <fullName evidence="2">Right handed beta helix domain-containing protein</fullName>
    </recommendedName>
</protein>
<sequence>MPFLRTPLWMLALAASAGGASMFGGALAAPPEKHALVLRVAADGDDANDALTRPVRTVARALAMARTLRARGKDDRVIEIALTGGTYWLDRPIRIGAADSGTPGAPLTLRAEGQAPVLIAGGPVLSQWRPAGDGTVEAALPAGATCPAQLFVNGSRRDRSRLPQTGFFLIGAVAPSSTYLADRFQARSGDLPPNFVPAPDTQAVVLDTWNVSRVRVMGYDPATRTLRLQRGIPGHNSHRLAAGIPYFLDNVSAGPLPLGAWLCNPREGRVRYRPTAAEAGKPLTAAAPVLSSLLRIEGAAGVPVHDIVVRGLRFAFAGWDMPATGWVGHVDEVGAGAAIALGRCRAIRLERLEVAHTGGAGVGIAGGCSDVELSDGSLTDLGGGGVMIGSGIRRVPVGSDWAETFAREGGVTHDVRILRNRFASLGRVLIGSAGIWSGQAHHVAIVGNEVSDLFYSGISIGWHYGGGPGVTEGNLVENNSVKNYGQGVLSDMGGIYTLGPQPGTVVRRNRVSAGRARDYGGWGLYADELSSGITFSDNTVSDTSSAGIHVHRPGATLTFARNIVRNAGEAGIRCTPRRAEADVRFVDNRLQLAPGTAERLYCELPQYRFVRRDAKD</sequence>
<reference evidence="3 4" key="1">
    <citation type="submission" date="2019-01" db="EMBL/GenBank/DDBJ databases">
        <title>Sphingomonas mucosissima sp. nov. and Sphingomonas desiccabilis sp. nov., from biological soil crusts in the Colorado Plateau, USA.</title>
        <authorList>
            <person name="Zhu D."/>
        </authorList>
    </citation>
    <scope>NUCLEOTIDE SEQUENCE [LARGE SCALE GENOMIC DNA]</scope>
    <source>
        <strain evidence="3 4">CP1D</strain>
    </source>
</reference>
<dbReference type="SMART" id="SM00710">
    <property type="entry name" value="PbH1"/>
    <property type="match status" value="8"/>
</dbReference>
<feature type="signal peptide" evidence="1">
    <location>
        <begin position="1"/>
        <end position="28"/>
    </location>
</feature>
<dbReference type="Proteomes" id="UP000292347">
    <property type="component" value="Unassembled WGS sequence"/>
</dbReference>
<evidence type="ECO:0000256" key="1">
    <source>
        <dbReference type="SAM" id="SignalP"/>
    </source>
</evidence>
<dbReference type="Pfam" id="PF13229">
    <property type="entry name" value="Beta_helix"/>
    <property type="match status" value="1"/>
</dbReference>
<keyword evidence="1" id="KW-0732">Signal</keyword>
<keyword evidence="4" id="KW-1185">Reference proteome</keyword>
<comment type="caution">
    <text evidence="3">The sequence shown here is derived from an EMBL/GenBank/DDBJ whole genome shotgun (WGS) entry which is preliminary data.</text>
</comment>
<dbReference type="InterPro" id="IPR011050">
    <property type="entry name" value="Pectin_lyase_fold/virulence"/>
</dbReference>
<feature type="chain" id="PRO_5020210791" description="Right handed beta helix domain-containing protein" evidence="1">
    <location>
        <begin position="29"/>
        <end position="616"/>
    </location>
</feature>
<evidence type="ECO:0000313" key="3">
    <source>
        <dbReference type="EMBL" id="RXZ34672.1"/>
    </source>
</evidence>
<dbReference type="PANTHER" id="PTHR36453:SF1">
    <property type="entry name" value="RIGHT HANDED BETA HELIX DOMAIN-CONTAINING PROTEIN"/>
    <property type="match status" value="1"/>
</dbReference>
<evidence type="ECO:0000259" key="2">
    <source>
        <dbReference type="Pfam" id="PF13229"/>
    </source>
</evidence>
<proteinExistence type="predicted"/>
<evidence type="ECO:0000313" key="4">
    <source>
        <dbReference type="Proteomes" id="UP000292347"/>
    </source>
</evidence>
<gene>
    <name evidence="3" type="ORF">EO081_03085</name>
</gene>
<dbReference type="AlphaFoldDB" id="A0A4Q2J088"/>
<dbReference type="EMBL" id="SDPT01000001">
    <property type="protein sequence ID" value="RXZ34672.1"/>
    <property type="molecule type" value="Genomic_DNA"/>
</dbReference>
<feature type="domain" description="Right handed beta helix" evidence="2">
    <location>
        <begin position="415"/>
        <end position="582"/>
    </location>
</feature>
<dbReference type="InterPro" id="IPR006626">
    <property type="entry name" value="PbH1"/>
</dbReference>
<dbReference type="InterPro" id="IPR039448">
    <property type="entry name" value="Beta_helix"/>
</dbReference>
<name>A0A4Q2J088_9SPHN</name>
<dbReference type="InterPro" id="IPR012334">
    <property type="entry name" value="Pectin_lyas_fold"/>
</dbReference>
<dbReference type="Gene3D" id="2.160.20.10">
    <property type="entry name" value="Single-stranded right-handed beta-helix, Pectin lyase-like"/>
    <property type="match status" value="2"/>
</dbReference>
<organism evidence="3 4">
    <name type="scientific">Sphingomonas desiccabilis</name>
    <dbReference type="NCBI Taxonomy" id="429134"/>
    <lineage>
        <taxon>Bacteria</taxon>
        <taxon>Pseudomonadati</taxon>
        <taxon>Pseudomonadota</taxon>
        <taxon>Alphaproteobacteria</taxon>
        <taxon>Sphingomonadales</taxon>
        <taxon>Sphingomonadaceae</taxon>
        <taxon>Sphingomonas</taxon>
    </lineage>
</organism>
<dbReference type="PANTHER" id="PTHR36453">
    <property type="entry name" value="SECRETED PROTEIN-RELATED"/>
    <property type="match status" value="1"/>
</dbReference>
<accession>A0A4Q2J088</accession>
<dbReference type="SUPFAM" id="SSF51126">
    <property type="entry name" value="Pectin lyase-like"/>
    <property type="match status" value="1"/>
</dbReference>